<evidence type="ECO:0000313" key="2">
    <source>
        <dbReference type="EMBL" id="RIJ23911.1"/>
    </source>
</evidence>
<comment type="caution">
    <text evidence="2">The sequence shown here is derived from an EMBL/GenBank/DDBJ whole genome shotgun (WGS) entry which is preliminary data.</text>
</comment>
<keyword evidence="1" id="KW-0472">Membrane</keyword>
<keyword evidence="1" id="KW-1133">Transmembrane helix</keyword>
<proteinExistence type="predicted"/>
<dbReference type="Proteomes" id="UP000265431">
    <property type="component" value="Unassembled WGS sequence"/>
</dbReference>
<dbReference type="OrthoDB" id="7391866at2"/>
<protein>
    <recommendedName>
        <fullName evidence="4">Amidase</fullName>
    </recommendedName>
</protein>
<keyword evidence="1" id="KW-0812">Transmembrane</keyword>
<organism evidence="2 3">
    <name type="scientific">Henriciella barbarensis</name>
    <dbReference type="NCBI Taxonomy" id="86342"/>
    <lineage>
        <taxon>Bacteria</taxon>
        <taxon>Pseudomonadati</taxon>
        <taxon>Pseudomonadota</taxon>
        <taxon>Alphaproteobacteria</taxon>
        <taxon>Hyphomonadales</taxon>
        <taxon>Hyphomonadaceae</taxon>
        <taxon>Henriciella</taxon>
    </lineage>
</organism>
<evidence type="ECO:0008006" key="4">
    <source>
        <dbReference type="Google" id="ProtNLM"/>
    </source>
</evidence>
<reference evidence="2 3" key="1">
    <citation type="submission" date="2018-08" db="EMBL/GenBank/DDBJ databases">
        <title>Henriciella mobilis sp. nov., isolated from seawater.</title>
        <authorList>
            <person name="Cheng H."/>
            <person name="Wu Y.-H."/>
            <person name="Xu X.-W."/>
            <person name="Guo L.-L."/>
        </authorList>
    </citation>
    <scope>NUCLEOTIDE SEQUENCE [LARGE SCALE GENOMIC DNA]</scope>
    <source>
        <strain evidence="2 3">CCUG66934</strain>
    </source>
</reference>
<sequence>MKLVKAAIVIVIMLGVAALLAWQFMIKDQIDLARVATPYGAKMVCSCRFVAERPMDSCLADFTEDVSAVSFSEQDNAIRATVLGGVVSATAVHEKGLGCSLVEQEQ</sequence>
<dbReference type="EMBL" id="QWGB01000005">
    <property type="protein sequence ID" value="RIJ23911.1"/>
    <property type="molecule type" value="Genomic_DNA"/>
</dbReference>
<feature type="transmembrane region" description="Helical" evidence="1">
    <location>
        <begin position="6"/>
        <end position="25"/>
    </location>
</feature>
<accession>A0A399QZD0</accession>
<evidence type="ECO:0000256" key="1">
    <source>
        <dbReference type="SAM" id="Phobius"/>
    </source>
</evidence>
<dbReference type="RefSeq" id="WP_119379100.1">
    <property type="nucleotide sequence ID" value="NZ_QWGB01000005.1"/>
</dbReference>
<gene>
    <name evidence="2" type="ORF">D1224_06575</name>
</gene>
<name>A0A399QZD0_9PROT</name>
<keyword evidence="3" id="KW-1185">Reference proteome</keyword>
<dbReference type="AlphaFoldDB" id="A0A399QZD0"/>
<evidence type="ECO:0000313" key="3">
    <source>
        <dbReference type="Proteomes" id="UP000265431"/>
    </source>
</evidence>